<dbReference type="Gene3D" id="3.30.43.10">
    <property type="entry name" value="Uridine Diphospho-n-acetylenolpyruvylglucosamine Reductase, domain 2"/>
    <property type="match status" value="1"/>
</dbReference>
<dbReference type="InterPro" id="IPR036318">
    <property type="entry name" value="FAD-bd_PCMH-like_sf"/>
</dbReference>
<dbReference type="Pfam" id="PF04030">
    <property type="entry name" value="ALO"/>
    <property type="match status" value="1"/>
</dbReference>
<accession>A0ABU2H6W4</accession>
<dbReference type="InterPro" id="IPR007173">
    <property type="entry name" value="ALO_C"/>
</dbReference>
<dbReference type="PANTHER" id="PTHR43762">
    <property type="entry name" value="L-GULONOLACTONE OXIDASE"/>
    <property type="match status" value="1"/>
</dbReference>
<organism evidence="3 4">
    <name type="scientific">Lipingzhangella rawalii</name>
    <dbReference type="NCBI Taxonomy" id="2055835"/>
    <lineage>
        <taxon>Bacteria</taxon>
        <taxon>Bacillati</taxon>
        <taxon>Actinomycetota</taxon>
        <taxon>Actinomycetes</taxon>
        <taxon>Streptosporangiales</taxon>
        <taxon>Nocardiopsidaceae</taxon>
        <taxon>Lipingzhangella</taxon>
    </lineage>
</organism>
<dbReference type="InterPro" id="IPR016166">
    <property type="entry name" value="FAD-bd_PCMH"/>
</dbReference>
<keyword evidence="1" id="KW-0560">Oxidoreductase</keyword>
<dbReference type="Pfam" id="PF01565">
    <property type="entry name" value="FAD_binding_4"/>
    <property type="match status" value="1"/>
</dbReference>
<reference evidence="4" key="1">
    <citation type="submission" date="2023-07" db="EMBL/GenBank/DDBJ databases">
        <title>Novel species in the genus Lipingzhangella isolated from Sambhar Salt Lake.</title>
        <authorList>
            <person name="Jiya N."/>
            <person name="Kajale S."/>
            <person name="Sharma A."/>
        </authorList>
    </citation>
    <scope>NUCLEOTIDE SEQUENCE [LARGE SCALE GENOMIC DNA]</scope>
    <source>
        <strain evidence="4">LS1_29</strain>
    </source>
</reference>
<dbReference type="PANTHER" id="PTHR43762:SF1">
    <property type="entry name" value="D-ARABINONO-1,4-LACTONE OXIDASE"/>
    <property type="match status" value="1"/>
</dbReference>
<sequence length="417" mass="45331">MTTTQRTNWAGNVTYRPGALHRPRTIAQVQELVAASEAIRPVGTGHSFNDIADGRAAQLSLDALEQPTLVDRESTTVTVGAGLRYAQLTADLDAAGLALHNLGSLPHISVAGACATGTHGSGDANGNLATAVSAIDLVTADGQLRTLRRDRDSDRFPGVVVGLGALGVVVRLTLDVVPTFGVRQWVYSGLSWSALHAHLDEIFASGYSVSVFTRWHSAEAGTVWIKRREHDPRPDGDLFGARPSGPSHPVPGMPPENCTLQDGIAGAWHERLPHFRAEFLPSSGQELQSEYLVPREHASAALTALFALREQIAPLLQVCELRTVAQDDLWLSPSYGRDVLGIHFTWIDDEAAVLRVLREVEAALAPFSPRPHWGKLFVTPPEQVRAAYPRFEDFAALVRELDPRQTFGNAFLDRLLH</sequence>
<dbReference type="PIRSF" id="PIRSF000136">
    <property type="entry name" value="LGO_GLO"/>
    <property type="match status" value="1"/>
</dbReference>
<keyword evidence="4" id="KW-1185">Reference proteome</keyword>
<dbReference type="Gene3D" id="3.30.70.2530">
    <property type="match status" value="1"/>
</dbReference>
<name>A0ABU2H6W4_9ACTN</name>
<evidence type="ECO:0000313" key="4">
    <source>
        <dbReference type="Proteomes" id="UP001250214"/>
    </source>
</evidence>
<dbReference type="EMBL" id="JAVLVT010000005">
    <property type="protein sequence ID" value="MDS1271046.1"/>
    <property type="molecule type" value="Genomic_DNA"/>
</dbReference>
<dbReference type="SUPFAM" id="SSF56176">
    <property type="entry name" value="FAD-binding/transporter-associated domain-like"/>
    <property type="match status" value="1"/>
</dbReference>
<dbReference type="InterPro" id="IPR006094">
    <property type="entry name" value="Oxid_FAD_bind_N"/>
</dbReference>
<dbReference type="RefSeq" id="WP_310912597.1">
    <property type="nucleotide sequence ID" value="NZ_JAVLVT010000005.1"/>
</dbReference>
<dbReference type="InterPro" id="IPR016167">
    <property type="entry name" value="FAD-bd_PCMH_sub1"/>
</dbReference>
<dbReference type="Gene3D" id="3.30.70.2520">
    <property type="match status" value="1"/>
</dbReference>
<comment type="caution">
    <text evidence="3">The sequence shown here is derived from an EMBL/GenBank/DDBJ whole genome shotgun (WGS) entry which is preliminary data.</text>
</comment>
<protein>
    <submittedName>
        <fullName evidence="3">D-arabinono-1,4-lactone oxidase</fullName>
    </submittedName>
</protein>
<gene>
    <name evidence="3" type="ORF">RIF23_12125</name>
</gene>
<dbReference type="PROSITE" id="PS51387">
    <property type="entry name" value="FAD_PCMH"/>
    <property type="match status" value="1"/>
</dbReference>
<dbReference type="InterPro" id="IPR016169">
    <property type="entry name" value="FAD-bd_PCMH_sub2"/>
</dbReference>
<dbReference type="InterPro" id="IPR010031">
    <property type="entry name" value="FAD_lactone_oxidase-like"/>
</dbReference>
<proteinExistence type="predicted"/>
<evidence type="ECO:0000313" key="3">
    <source>
        <dbReference type="EMBL" id="MDS1271046.1"/>
    </source>
</evidence>
<evidence type="ECO:0000259" key="2">
    <source>
        <dbReference type="PROSITE" id="PS51387"/>
    </source>
</evidence>
<evidence type="ECO:0000256" key="1">
    <source>
        <dbReference type="ARBA" id="ARBA00023002"/>
    </source>
</evidence>
<dbReference type="Gene3D" id="1.10.45.10">
    <property type="entry name" value="Vanillyl-alcohol Oxidase, Chain A, domain 4"/>
    <property type="match status" value="1"/>
</dbReference>
<dbReference type="InterPro" id="IPR016171">
    <property type="entry name" value="Vanillyl_alc_oxidase_C-sub2"/>
</dbReference>
<feature type="domain" description="FAD-binding PCMH-type" evidence="2">
    <location>
        <begin position="13"/>
        <end position="179"/>
    </location>
</feature>
<dbReference type="Gene3D" id="3.30.465.10">
    <property type="match status" value="1"/>
</dbReference>
<dbReference type="Proteomes" id="UP001250214">
    <property type="component" value="Unassembled WGS sequence"/>
</dbReference>